<dbReference type="InterPro" id="IPR029312">
    <property type="entry name" value="FANCI_HD2"/>
</dbReference>
<evidence type="ECO:0000313" key="8">
    <source>
        <dbReference type="Ensembl" id="ENSEASP00005022463.1"/>
    </source>
</evidence>
<dbReference type="Pfam" id="PF14679">
    <property type="entry name" value="FANCI_HD1"/>
    <property type="match status" value="1"/>
</dbReference>
<evidence type="ECO:0000259" key="4">
    <source>
        <dbReference type="Pfam" id="PF14677"/>
    </source>
</evidence>
<feature type="domain" description="FANCI solenoid 2" evidence="3">
    <location>
        <begin position="379"/>
        <end position="542"/>
    </location>
</feature>
<dbReference type="GO" id="GO:0006281">
    <property type="term" value="P:DNA repair"/>
    <property type="evidence" value="ECO:0007669"/>
    <property type="project" value="InterPro"/>
</dbReference>
<name>A0A8C4PQ64_EQUAS</name>
<dbReference type="InterPro" id="IPR026171">
    <property type="entry name" value="FANCI"/>
</dbReference>
<sequence length="1092" mass="122805">MDQKIICLAAEKTADRLQEFLQTLEEDDLANLLQNQAVKGKAAGALLRAIFKGSPCSVEAGALRRLKIYTCCIQLVESGDLHKEVASEIIGLLMLEAHNFPGPLLVELANEFVGAIKEGSLMNGKSLELLPIILTALATKKENLAYGKGELNGEECKKQLINALCSGRWNQQYVIQLTSMFRDVPLTAEEMEFVMEKVLRMFSKLNLQEIPPLVYQLLVLSSKGSRKKVLEGIITFFSELDKQHNEEQSGDELLDLVTVPSGELRHVEGTIILHIVFAIKLDCELGRELLKHLKVAGQQGDLSNNICPFSIALLLSVTRIQRFEEQVFDLLKTLIVKSFKDLQLLQGSKFLQNLVPHRSSVSAMILEVVKNSVHSWDHVTQGLVELGFILMDLYGPKKIPDGRTIETSSSLSRMPNQQACKLGANILLETFKIHEIIRQEILEQVLNRVVTRASSPISHFLDLLSNIVMYAPLVLQSCSSKVTETFDYLSFLPLQTVQGLLKAVQPLLKVSMSMRDSLIIVLRKAMFASQLDARKSAVAGFLLLLKNFKVLGSLSSSQCSQSIGVSQVHVDVHSRYNSVANETFCLEIMDSLRRCIGQQADVRLMLYEGFYDVLRRNSQLANSIMQTLLSQLKQFYEPQSDVLPPLKLEACILTQGDQISLQEPLDYLLCCIQHCLAWYKSRVMPLQQEEEEEEEGFYQDLDDMLESITNRMIKSELEDFELDKSADFSQSTGVGIKNSICAFLVMGVCEVLIEYNFSISNFSKNKFEEVLSLFMCYKKLSDILNEKAGKGKTKAANKTNDSFLSLKFVSDLLTALFRVLLWRYTSIPTSVEESGKKEKGKSISLLCLEGLQKIFSAVQQFYQPRIHQFLRALDVTDKEGEEVEVSVNERAAFQIRQFQRSLLNLLSSQEEDFNSKEALLLVTVLSNLSKLLEPSSPQFVQMLSWTSKICKEYSWEDASFCKGLMNLLFSLHVLYKSPVILLRDLSQDIHGHLGDIDQDVEVEKTNHFAMVNLRTAAPTVCLLVLSQAEKVLEEVDWLITRLKGQVSQEIVSVSPGVSELRRNSKEYGKAGEAVGFSSDPTVLFFHFLRTGK</sequence>
<gene>
    <name evidence="8" type="primary">FANCI</name>
</gene>
<dbReference type="Pfam" id="PF14674">
    <property type="entry name" value="FANCI_S1-cap"/>
    <property type="match status" value="1"/>
</dbReference>
<feature type="domain" description="FANCI helical" evidence="6">
    <location>
        <begin position="284"/>
        <end position="371"/>
    </location>
</feature>
<evidence type="ECO:0000259" key="1">
    <source>
        <dbReference type="Pfam" id="PF14674"/>
    </source>
</evidence>
<protein>
    <submittedName>
        <fullName evidence="8">FA complementation group I</fullName>
    </submittedName>
</protein>
<dbReference type="InterPro" id="IPR029315">
    <property type="entry name" value="FANCI_S2"/>
</dbReference>
<evidence type="ECO:0000259" key="6">
    <source>
        <dbReference type="Pfam" id="PF14679"/>
    </source>
</evidence>
<feature type="domain" description="FANCI solenoid 1" evidence="2">
    <location>
        <begin position="64"/>
        <end position="280"/>
    </location>
</feature>
<dbReference type="AlphaFoldDB" id="A0A8C4PQ64"/>
<dbReference type="InterPro" id="IPR029310">
    <property type="entry name" value="FANCI_HD1"/>
</dbReference>
<evidence type="ECO:0000259" key="2">
    <source>
        <dbReference type="Pfam" id="PF14675"/>
    </source>
</evidence>
<feature type="domain" description="FANCI solenoid 4" evidence="5">
    <location>
        <begin position="981"/>
        <end position="1055"/>
    </location>
</feature>
<dbReference type="InterPro" id="IPR029308">
    <property type="entry name" value="FANCI_S1"/>
</dbReference>
<feature type="domain" description="FANCI solenoid 3" evidence="4">
    <location>
        <begin position="807"/>
        <end position="968"/>
    </location>
</feature>
<dbReference type="InterPro" id="IPR029305">
    <property type="entry name" value="FANCI_S1-cap"/>
</dbReference>
<dbReference type="GO" id="GO:0070182">
    <property type="term" value="F:DNA polymerase binding"/>
    <property type="evidence" value="ECO:0007669"/>
    <property type="project" value="TreeGrafter"/>
</dbReference>
<feature type="domain" description="FANCI solenoid 1 cap" evidence="1">
    <location>
        <begin position="1"/>
        <end position="53"/>
    </location>
</feature>
<dbReference type="InterPro" id="IPR029313">
    <property type="entry name" value="FANCI_S3"/>
</dbReference>
<reference evidence="8" key="1">
    <citation type="submission" date="2023-03" db="UniProtKB">
        <authorList>
            <consortium name="Ensembl"/>
        </authorList>
    </citation>
    <scope>IDENTIFICATION</scope>
</reference>
<evidence type="ECO:0000259" key="3">
    <source>
        <dbReference type="Pfam" id="PF14676"/>
    </source>
</evidence>
<feature type="domain" description="FANCI helical" evidence="7">
    <location>
        <begin position="556"/>
        <end position="784"/>
    </location>
</feature>
<dbReference type="Ensembl" id="ENSEAST00005024376.1">
    <property type="protein sequence ID" value="ENSEASP00005022463.1"/>
    <property type="gene ID" value="ENSEASG00005015261.1"/>
</dbReference>
<proteinExistence type="predicted"/>
<dbReference type="PANTHER" id="PTHR21818:SF0">
    <property type="entry name" value="FANCONI ANEMIA GROUP I PROTEIN"/>
    <property type="match status" value="1"/>
</dbReference>
<dbReference type="Pfam" id="PF14678">
    <property type="entry name" value="FANCI_S4"/>
    <property type="match status" value="1"/>
</dbReference>
<dbReference type="Pfam" id="PF14680">
    <property type="entry name" value="FANCI_HD2"/>
    <property type="match status" value="1"/>
</dbReference>
<dbReference type="Pfam" id="PF14676">
    <property type="entry name" value="FANCI_S2"/>
    <property type="match status" value="1"/>
</dbReference>
<dbReference type="InterPro" id="IPR029314">
    <property type="entry name" value="FANCI_S4"/>
</dbReference>
<accession>A0A8C4PQ64</accession>
<dbReference type="Pfam" id="PF14677">
    <property type="entry name" value="FANCI_S3"/>
    <property type="match status" value="1"/>
</dbReference>
<dbReference type="PANTHER" id="PTHR21818">
    <property type="entry name" value="BC025462 PROTEIN"/>
    <property type="match status" value="1"/>
</dbReference>
<dbReference type="CDD" id="cd11720">
    <property type="entry name" value="FANCI"/>
    <property type="match status" value="1"/>
</dbReference>
<dbReference type="Pfam" id="PF14675">
    <property type="entry name" value="FANCI_S1"/>
    <property type="match status" value="1"/>
</dbReference>
<evidence type="ECO:0000259" key="5">
    <source>
        <dbReference type="Pfam" id="PF14678"/>
    </source>
</evidence>
<organism evidence="8">
    <name type="scientific">Equus asinus asinus</name>
    <dbReference type="NCBI Taxonomy" id="83772"/>
    <lineage>
        <taxon>Eukaryota</taxon>
        <taxon>Metazoa</taxon>
        <taxon>Chordata</taxon>
        <taxon>Craniata</taxon>
        <taxon>Vertebrata</taxon>
        <taxon>Euteleostomi</taxon>
        <taxon>Mammalia</taxon>
        <taxon>Eutheria</taxon>
        <taxon>Laurasiatheria</taxon>
        <taxon>Perissodactyla</taxon>
        <taxon>Equidae</taxon>
        <taxon>Equus</taxon>
    </lineage>
</organism>
<evidence type="ECO:0000259" key="7">
    <source>
        <dbReference type="Pfam" id="PF14680"/>
    </source>
</evidence>